<dbReference type="InterPro" id="IPR010033">
    <property type="entry name" value="HAD_SF_ppase_IIIC"/>
</dbReference>
<evidence type="ECO:0008006" key="4">
    <source>
        <dbReference type="Google" id="ProtNLM"/>
    </source>
</evidence>
<dbReference type="InterPro" id="IPR036412">
    <property type="entry name" value="HAD-like_sf"/>
</dbReference>
<dbReference type="PANTHER" id="PTHR17901:SF14">
    <property type="entry name" value="MAGNESIUM-DEPENDENT PHOSPHATASE 1"/>
    <property type="match status" value="1"/>
</dbReference>
<dbReference type="SFLD" id="SFLDG01129">
    <property type="entry name" value="C1.5:_HAD__Beta-PGM__Phosphata"/>
    <property type="match status" value="1"/>
</dbReference>
<evidence type="ECO:0000313" key="3">
    <source>
        <dbReference type="Proteomes" id="UP001562354"/>
    </source>
</evidence>
<evidence type="ECO:0000256" key="1">
    <source>
        <dbReference type="SAM" id="MobiDB-lite"/>
    </source>
</evidence>
<name>A0ABR3P3F6_9PEZI</name>
<dbReference type="SFLD" id="SFLDS00003">
    <property type="entry name" value="Haloacid_Dehalogenase"/>
    <property type="match status" value="1"/>
</dbReference>
<evidence type="ECO:0000313" key="2">
    <source>
        <dbReference type="EMBL" id="KAL1297316.1"/>
    </source>
</evidence>
<keyword evidence="3" id="KW-1185">Reference proteome</keyword>
<dbReference type="Pfam" id="PF12689">
    <property type="entry name" value="Acid_PPase"/>
    <property type="match status" value="1"/>
</dbReference>
<dbReference type="InterPro" id="IPR010036">
    <property type="entry name" value="MDP_1_eu_arc"/>
</dbReference>
<dbReference type="GeneID" id="95978567"/>
<dbReference type="CDD" id="cd07501">
    <property type="entry name" value="HAD_MDP-1_like"/>
    <property type="match status" value="1"/>
</dbReference>
<proteinExistence type="predicted"/>
<dbReference type="SFLD" id="SFLDG01131">
    <property type="entry name" value="C1.5.2:_MDP_Like"/>
    <property type="match status" value="1"/>
</dbReference>
<dbReference type="NCBIfam" id="TIGR01685">
    <property type="entry name" value="MDP-1"/>
    <property type="match status" value="1"/>
</dbReference>
<dbReference type="Proteomes" id="UP001562354">
    <property type="component" value="Unassembled WGS sequence"/>
</dbReference>
<protein>
    <recommendedName>
        <fullName evidence="4">Magnesium-dependent phosphatase-1</fullName>
    </recommendedName>
</protein>
<organism evidence="2 3">
    <name type="scientific">Neodothiora populina</name>
    <dbReference type="NCBI Taxonomy" id="2781224"/>
    <lineage>
        <taxon>Eukaryota</taxon>
        <taxon>Fungi</taxon>
        <taxon>Dikarya</taxon>
        <taxon>Ascomycota</taxon>
        <taxon>Pezizomycotina</taxon>
        <taxon>Dothideomycetes</taxon>
        <taxon>Dothideomycetidae</taxon>
        <taxon>Dothideales</taxon>
        <taxon>Dothioraceae</taxon>
        <taxon>Neodothiora</taxon>
    </lineage>
</organism>
<dbReference type="EMBL" id="JBFMKM010000016">
    <property type="protein sequence ID" value="KAL1297316.1"/>
    <property type="molecule type" value="Genomic_DNA"/>
</dbReference>
<dbReference type="NCBIfam" id="TIGR01681">
    <property type="entry name" value="HAD-SF-IIIC"/>
    <property type="match status" value="1"/>
</dbReference>
<dbReference type="RefSeq" id="XP_069196998.1">
    <property type="nucleotide sequence ID" value="XM_069344571.1"/>
</dbReference>
<reference evidence="2 3" key="1">
    <citation type="submission" date="2024-07" db="EMBL/GenBank/DDBJ databases">
        <title>Draft sequence of the Neodothiora populina.</title>
        <authorList>
            <person name="Drown D.D."/>
            <person name="Schuette U.S."/>
            <person name="Buechlein A.B."/>
            <person name="Rusch D.R."/>
            <person name="Winton L.W."/>
            <person name="Adams G.A."/>
        </authorList>
    </citation>
    <scope>NUCLEOTIDE SEQUENCE [LARGE SCALE GENOMIC DNA]</scope>
    <source>
        <strain evidence="2 3">CPC 39397</strain>
    </source>
</reference>
<sequence length="213" mass="23826">MVKRHGRTSNVDTGDATTTTTLPASEIPPPSTFNDGLPLPKLIVFDLDYTLWPFWVDTHVNSPLKPTKDGLVVRDRYNESYGFYTDVAGILVSIKEKGIELGAASRTGAPDLAREMLSYLRLPSSPPDVPKAISAFDYLEIYPGSKTTHFAKLHKSSGLPYEEMLFFDDESRNKNVEPLGVTMKLVNDGVSRNVIDQGVKKWRERHGRTKKED</sequence>
<feature type="region of interest" description="Disordered" evidence="1">
    <location>
        <begin position="1"/>
        <end position="32"/>
    </location>
</feature>
<dbReference type="Gene3D" id="3.40.50.1000">
    <property type="entry name" value="HAD superfamily/HAD-like"/>
    <property type="match status" value="1"/>
</dbReference>
<comment type="caution">
    <text evidence="2">The sequence shown here is derived from an EMBL/GenBank/DDBJ whole genome shotgun (WGS) entry which is preliminary data.</text>
</comment>
<dbReference type="InterPro" id="IPR023214">
    <property type="entry name" value="HAD_sf"/>
</dbReference>
<dbReference type="InterPro" id="IPR035679">
    <property type="entry name" value="MDP-1_euk"/>
</dbReference>
<dbReference type="PANTHER" id="PTHR17901">
    <property type="entry name" value="MAGNESIUM-DEPENDENT PHOSPHATASE 1 MDP1"/>
    <property type="match status" value="1"/>
</dbReference>
<accession>A0ABR3P3F6</accession>
<gene>
    <name evidence="2" type="ORF">AAFC00_004867</name>
</gene>
<dbReference type="SUPFAM" id="SSF56784">
    <property type="entry name" value="HAD-like"/>
    <property type="match status" value="1"/>
</dbReference>